<dbReference type="Pfam" id="PF01124">
    <property type="entry name" value="MAPEG"/>
    <property type="match status" value="1"/>
</dbReference>
<dbReference type="Gene3D" id="1.20.120.550">
    <property type="entry name" value="Membrane associated eicosanoid/glutathione metabolism-like domain"/>
    <property type="match status" value="1"/>
</dbReference>
<feature type="transmembrane region" description="Helical" evidence="5">
    <location>
        <begin position="7"/>
        <end position="28"/>
    </location>
</feature>
<organism evidence="6 7">
    <name type="scientific">Psychromarinibacter halotolerans</name>
    <dbReference type="NCBI Taxonomy" id="1775175"/>
    <lineage>
        <taxon>Bacteria</taxon>
        <taxon>Pseudomonadati</taxon>
        <taxon>Pseudomonadota</taxon>
        <taxon>Alphaproteobacteria</taxon>
        <taxon>Rhodobacterales</taxon>
        <taxon>Paracoccaceae</taxon>
        <taxon>Psychromarinibacter</taxon>
    </lineage>
</organism>
<dbReference type="PANTHER" id="PTHR35371:SF1">
    <property type="entry name" value="BLR7753 PROTEIN"/>
    <property type="match status" value="1"/>
</dbReference>
<evidence type="ECO:0000256" key="5">
    <source>
        <dbReference type="SAM" id="Phobius"/>
    </source>
</evidence>
<feature type="transmembrane region" description="Helical" evidence="5">
    <location>
        <begin position="118"/>
        <end position="137"/>
    </location>
</feature>
<feature type="transmembrane region" description="Helical" evidence="5">
    <location>
        <begin position="69"/>
        <end position="98"/>
    </location>
</feature>
<keyword evidence="3 5" id="KW-1133">Transmembrane helix</keyword>
<evidence type="ECO:0000256" key="3">
    <source>
        <dbReference type="ARBA" id="ARBA00022989"/>
    </source>
</evidence>
<evidence type="ECO:0000256" key="4">
    <source>
        <dbReference type="ARBA" id="ARBA00023136"/>
    </source>
</evidence>
<keyword evidence="2 5" id="KW-0812">Transmembrane</keyword>
<comment type="caution">
    <text evidence="6">The sequence shown here is derived from an EMBL/GenBank/DDBJ whole genome shotgun (WGS) entry which is preliminary data.</text>
</comment>
<gene>
    <name evidence="6" type="ORF">ACFOGP_23485</name>
</gene>
<accession>A0ABV7GZR7</accession>
<keyword evidence="7" id="KW-1185">Reference proteome</keyword>
<sequence>MTPELKVLILAALWHMLQLVFFAVPANLELGTGKTLSPRDPYRLKKPLMEQVSVPTGRLARAYNNHNEALLLFAIAAIAVTLSGASSGYTATLAWIYLAARIAYVPAYALGWVPWRSIIFGLGWLATGLLLLAALFAPSSV</sequence>
<dbReference type="InterPro" id="IPR001129">
    <property type="entry name" value="Membr-assoc_MAPEG"/>
</dbReference>
<keyword evidence="4 5" id="KW-0472">Membrane</keyword>
<evidence type="ECO:0000256" key="2">
    <source>
        <dbReference type="ARBA" id="ARBA00022692"/>
    </source>
</evidence>
<proteinExistence type="predicted"/>
<evidence type="ECO:0000313" key="7">
    <source>
        <dbReference type="Proteomes" id="UP001595632"/>
    </source>
</evidence>
<dbReference type="RefSeq" id="WP_275632656.1">
    <property type="nucleotide sequence ID" value="NZ_JARGYD010000003.1"/>
</dbReference>
<dbReference type="InterPro" id="IPR023352">
    <property type="entry name" value="MAPEG-like_dom_sf"/>
</dbReference>
<comment type="subcellular location">
    <subcellularLocation>
        <location evidence="1">Membrane</location>
    </subcellularLocation>
</comment>
<evidence type="ECO:0000313" key="6">
    <source>
        <dbReference type="EMBL" id="MFC3145705.1"/>
    </source>
</evidence>
<reference evidence="7" key="1">
    <citation type="journal article" date="2019" name="Int. J. Syst. Evol. Microbiol.">
        <title>The Global Catalogue of Microorganisms (GCM) 10K type strain sequencing project: providing services to taxonomists for standard genome sequencing and annotation.</title>
        <authorList>
            <consortium name="The Broad Institute Genomics Platform"/>
            <consortium name="The Broad Institute Genome Sequencing Center for Infectious Disease"/>
            <person name="Wu L."/>
            <person name="Ma J."/>
        </authorList>
    </citation>
    <scope>NUCLEOTIDE SEQUENCE [LARGE SCALE GENOMIC DNA]</scope>
    <source>
        <strain evidence="7">KCTC 52366</strain>
    </source>
</reference>
<dbReference type="EMBL" id="JBHRTB010000010">
    <property type="protein sequence ID" value="MFC3145705.1"/>
    <property type="molecule type" value="Genomic_DNA"/>
</dbReference>
<evidence type="ECO:0000256" key="1">
    <source>
        <dbReference type="ARBA" id="ARBA00004370"/>
    </source>
</evidence>
<name>A0ABV7GZR7_9RHOB</name>
<dbReference type="Proteomes" id="UP001595632">
    <property type="component" value="Unassembled WGS sequence"/>
</dbReference>
<protein>
    <submittedName>
        <fullName evidence="6">MAPEG family protein</fullName>
    </submittedName>
</protein>
<dbReference type="PANTHER" id="PTHR35371">
    <property type="entry name" value="INNER MEMBRANE PROTEIN"/>
    <property type="match status" value="1"/>
</dbReference>
<dbReference type="SUPFAM" id="SSF161084">
    <property type="entry name" value="MAPEG domain-like"/>
    <property type="match status" value="1"/>
</dbReference>